<evidence type="ECO:0008006" key="5">
    <source>
        <dbReference type="Google" id="ProtNLM"/>
    </source>
</evidence>
<dbReference type="Gramene" id="Mp8g09020.1">
    <property type="protein sequence ID" value="Mp8g09020.1.cds"/>
    <property type="gene ID" value="Mp8g09020"/>
</dbReference>
<accession>A0A2R6WRI1</accession>
<dbReference type="EMBL" id="KZ772735">
    <property type="protein sequence ID" value="PTQ36469.1"/>
    <property type="molecule type" value="Genomic_DNA"/>
</dbReference>
<evidence type="ECO:0000313" key="3">
    <source>
        <dbReference type="EMBL" id="PTQ36469.1"/>
    </source>
</evidence>
<proteinExistence type="predicted"/>
<feature type="region of interest" description="Disordered" evidence="1">
    <location>
        <begin position="46"/>
        <end position="150"/>
    </location>
</feature>
<sequence>MSSNLVFLLFVSVLLSFQLLCCCSSRPLVSTPDVSSHLQYLDSKLEPTEVMSSSPPTEFDDHGDEGTELNTVLQKSERDEESQQISNTKSGDCEDDTYYTPAALPEHSESPQIRRHFVDLSLRRSRLLQRANPGKNPRPSRGPVRPGKTG</sequence>
<keyword evidence="4" id="KW-1185">Reference proteome</keyword>
<dbReference type="AlphaFoldDB" id="A0A2R6WRI1"/>
<reference evidence="4" key="1">
    <citation type="journal article" date="2017" name="Cell">
        <title>Insights into land plant evolution garnered from the Marchantia polymorpha genome.</title>
        <authorList>
            <person name="Bowman J.L."/>
            <person name="Kohchi T."/>
            <person name="Yamato K.T."/>
            <person name="Jenkins J."/>
            <person name="Shu S."/>
            <person name="Ishizaki K."/>
            <person name="Yamaoka S."/>
            <person name="Nishihama R."/>
            <person name="Nakamura Y."/>
            <person name="Berger F."/>
            <person name="Adam C."/>
            <person name="Aki S.S."/>
            <person name="Althoff F."/>
            <person name="Araki T."/>
            <person name="Arteaga-Vazquez M.A."/>
            <person name="Balasubrmanian S."/>
            <person name="Barry K."/>
            <person name="Bauer D."/>
            <person name="Boehm C.R."/>
            <person name="Briginshaw L."/>
            <person name="Caballero-Perez J."/>
            <person name="Catarino B."/>
            <person name="Chen F."/>
            <person name="Chiyoda S."/>
            <person name="Chovatia M."/>
            <person name="Davies K.M."/>
            <person name="Delmans M."/>
            <person name="Demura T."/>
            <person name="Dierschke T."/>
            <person name="Dolan L."/>
            <person name="Dorantes-Acosta A.E."/>
            <person name="Eklund D.M."/>
            <person name="Florent S.N."/>
            <person name="Flores-Sandoval E."/>
            <person name="Fujiyama A."/>
            <person name="Fukuzawa H."/>
            <person name="Galik B."/>
            <person name="Grimanelli D."/>
            <person name="Grimwood J."/>
            <person name="Grossniklaus U."/>
            <person name="Hamada T."/>
            <person name="Haseloff J."/>
            <person name="Hetherington A.J."/>
            <person name="Higo A."/>
            <person name="Hirakawa Y."/>
            <person name="Hundley H.N."/>
            <person name="Ikeda Y."/>
            <person name="Inoue K."/>
            <person name="Inoue S.I."/>
            <person name="Ishida S."/>
            <person name="Jia Q."/>
            <person name="Kakita M."/>
            <person name="Kanazawa T."/>
            <person name="Kawai Y."/>
            <person name="Kawashima T."/>
            <person name="Kennedy M."/>
            <person name="Kinose K."/>
            <person name="Kinoshita T."/>
            <person name="Kohara Y."/>
            <person name="Koide E."/>
            <person name="Komatsu K."/>
            <person name="Kopischke S."/>
            <person name="Kubo M."/>
            <person name="Kyozuka J."/>
            <person name="Lagercrantz U."/>
            <person name="Lin S.S."/>
            <person name="Lindquist E."/>
            <person name="Lipzen A.M."/>
            <person name="Lu C.W."/>
            <person name="De Luna E."/>
            <person name="Martienssen R.A."/>
            <person name="Minamino N."/>
            <person name="Mizutani M."/>
            <person name="Mizutani M."/>
            <person name="Mochizuki N."/>
            <person name="Monte I."/>
            <person name="Mosher R."/>
            <person name="Nagasaki H."/>
            <person name="Nakagami H."/>
            <person name="Naramoto S."/>
            <person name="Nishitani K."/>
            <person name="Ohtani M."/>
            <person name="Okamoto T."/>
            <person name="Okumura M."/>
            <person name="Phillips J."/>
            <person name="Pollak B."/>
            <person name="Reinders A."/>
            <person name="Rovekamp M."/>
            <person name="Sano R."/>
            <person name="Sawa S."/>
            <person name="Schmid M.W."/>
            <person name="Shirakawa M."/>
            <person name="Solano R."/>
            <person name="Spunde A."/>
            <person name="Suetsugu N."/>
            <person name="Sugano S."/>
            <person name="Sugiyama A."/>
            <person name="Sun R."/>
            <person name="Suzuki Y."/>
            <person name="Takenaka M."/>
            <person name="Takezawa D."/>
            <person name="Tomogane H."/>
            <person name="Tsuzuki M."/>
            <person name="Ueda T."/>
            <person name="Umeda M."/>
            <person name="Ward J.M."/>
            <person name="Watanabe Y."/>
            <person name="Yazaki K."/>
            <person name="Yokoyama R."/>
            <person name="Yoshitake Y."/>
            <person name="Yotsui I."/>
            <person name="Zachgo S."/>
            <person name="Schmutz J."/>
        </authorList>
    </citation>
    <scope>NUCLEOTIDE SEQUENCE [LARGE SCALE GENOMIC DNA]</scope>
    <source>
        <strain evidence="4">Tak-1</strain>
    </source>
</reference>
<keyword evidence="2" id="KW-0732">Signal</keyword>
<dbReference type="OrthoDB" id="1984223at2759"/>
<gene>
    <name evidence="3" type="ORF">MARPO_0063s0017</name>
</gene>
<evidence type="ECO:0000256" key="1">
    <source>
        <dbReference type="SAM" id="MobiDB-lite"/>
    </source>
</evidence>
<evidence type="ECO:0000313" key="4">
    <source>
        <dbReference type="Proteomes" id="UP000244005"/>
    </source>
</evidence>
<feature type="signal peptide" evidence="2">
    <location>
        <begin position="1"/>
        <end position="16"/>
    </location>
</feature>
<dbReference type="Proteomes" id="UP000244005">
    <property type="component" value="Unassembled WGS sequence"/>
</dbReference>
<name>A0A2R6WRI1_MARPO</name>
<organism evidence="3 4">
    <name type="scientific">Marchantia polymorpha</name>
    <name type="common">Common liverwort</name>
    <name type="synonym">Marchantia aquatica</name>
    <dbReference type="NCBI Taxonomy" id="3197"/>
    <lineage>
        <taxon>Eukaryota</taxon>
        <taxon>Viridiplantae</taxon>
        <taxon>Streptophyta</taxon>
        <taxon>Embryophyta</taxon>
        <taxon>Marchantiophyta</taxon>
        <taxon>Marchantiopsida</taxon>
        <taxon>Marchantiidae</taxon>
        <taxon>Marchantiales</taxon>
        <taxon>Marchantiaceae</taxon>
        <taxon>Marchantia</taxon>
    </lineage>
</organism>
<evidence type="ECO:0000256" key="2">
    <source>
        <dbReference type="SAM" id="SignalP"/>
    </source>
</evidence>
<feature type="chain" id="PRO_5015357305" description="Secreted protein" evidence="2">
    <location>
        <begin position="17"/>
        <end position="150"/>
    </location>
</feature>
<protein>
    <recommendedName>
        <fullName evidence="5">Secreted protein</fullName>
    </recommendedName>
</protein>